<evidence type="ECO:0000313" key="3">
    <source>
        <dbReference type="Proteomes" id="UP000275267"/>
    </source>
</evidence>
<comment type="caution">
    <text evidence="2">The sequence shown here is derived from an EMBL/GenBank/DDBJ whole genome shotgun (WGS) entry which is preliminary data.</text>
</comment>
<feature type="compositionally biased region" description="Basic and acidic residues" evidence="1">
    <location>
        <begin position="103"/>
        <end position="112"/>
    </location>
</feature>
<proteinExistence type="predicted"/>
<sequence length="156" mass="16791">MGRSLRPGPRRMGRRSTSTTWADAQAGGQAFLCRSPREPFLPRRALHQIPLPSTPKHATSGLAVAGDRPARDGGVRRHGGGGGALPCSSTGEPRAPPPCSSAGKRDRARAHGGDQTWPARRGGPRRRVVRRTAERWAAAGTTPRWPVADVRCLLWK</sequence>
<name>A0A3L6TXB5_PANMI</name>
<dbReference type="EMBL" id="PQIB02000001">
    <property type="protein sequence ID" value="RLN43428.1"/>
    <property type="molecule type" value="Genomic_DNA"/>
</dbReference>
<accession>A0A3L6TXB5</accession>
<evidence type="ECO:0000313" key="2">
    <source>
        <dbReference type="EMBL" id="RLN43428.1"/>
    </source>
</evidence>
<evidence type="ECO:0000256" key="1">
    <source>
        <dbReference type="SAM" id="MobiDB-lite"/>
    </source>
</evidence>
<dbReference type="Proteomes" id="UP000275267">
    <property type="component" value="Unassembled WGS sequence"/>
</dbReference>
<dbReference type="AlphaFoldDB" id="A0A3L6TXB5"/>
<organism evidence="2 3">
    <name type="scientific">Panicum miliaceum</name>
    <name type="common">Proso millet</name>
    <name type="synonym">Broomcorn millet</name>
    <dbReference type="NCBI Taxonomy" id="4540"/>
    <lineage>
        <taxon>Eukaryota</taxon>
        <taxon>Viridiplantae</taxon>
        <taxon>Streptophyta</taxon>
        <taxon>Embryophyta</taxon>
        <taxon>Tracheophyta</taxon>
        <taxon>Spermatophyta</taxon>
        <taxon>Magnoliopsida</taxon>
        <taxon>Liliopsida</taxon>
        <taxon>Poales</taxon>
        <taxon>Poaceae</taxon>
        <taxon>PACMAD clade</taxon>
        <taxon>Panicoideae</taxon>
        <taxon>Panicodae</taxon>
        <taxon>Paniceae</taxon>
        <taxon>Panicinae</taxon>
        <taxon>Panicum</taxon>
        <taxon>Panicum sect. Panicum</taxon>
    </lineage>
</organism>
<reference evidence="3" key="1">
    <citation type="journal article" date="2019" name="Nat. Commun.">
        <title>The genome of broomcorn millet.</title>
        <authorList>
            <person name="Zou C."/>
            <person name="Miki D."/>
            <person name="Li D."/>
            <person name="Tang Q."/>
            <person name="Xiao L."/>
            <person name="Rajput S."/>
            <person name="Deng P."/>
            <person name="Jia W."/>
            <person name="Huang R."/>
            <person name="Zhang M."/>
            <person name="Sun Y."/>
            <person name="Hu J."/>
            <person name="Fu X."/>
            <person name="Schnable P.S."/>
            <person name="Li F."/>
            <person name="Zhang H."/>
            <person name="Feng B."/>
            <person name="Zhu X."/>
            <person name="Liu R."/>
            <person name="Schnable J.C."/>
            <person name="Zhu J.-K."/>
            <person name="Zhang H."/>
        </authorList>
    </citation>
    <scope>NUCLEOTIDE SEQUENCE [LARGE SCALE GENOMIC DNA]</scope>
</reference>
<gene>
    <name evidence="2" type="ORF">C2845_PM01G44180</name>
</gene>
<keyword evidence="3" id="KW-1185">Reference proteome</keyword>
<protein>
    <submittedName>
        <fullName evidence="2">Uncharacterized protein</fullName>
    </submittedName>
</protein>
<feature type="region of interest" description="Disordered" evidence="1">
    <location>
        <begin position="1"/>
        <end position="128"/>
    </location>
</feature>